<dbReference type="OrthoDB" id="341549at2759"/>
<feature type="compositionally biased region" description="Basic and acidic residues" evidence="1">
    <location>
        <begin position="522"/>
        <end position="537"/>
    </location>
</feature>
<feature type="compositionally biased region" description="Basic and acidic residues" evidence="1">
    <location>
        <begin position="652"/>
        <end position="670"/>
    </location>
</feature>
<feature type="compositionally biased region" description="Polar residues" evidence="1">
    <location>
        <begin position="568"/>
        <end position="586"/>
    </location>
</feature>
<sequence length="1049" mass="123382">MIVDLESYPKSSIRLLSFIYEKELKSTTSTKFLEYCTEEKVEDFLYLEEENRLIVSENFRHAVRAEIREYIKAYREQYHELPLEKKETPDIKGKLYTIYGEFQLFDLPKDTILWDLLTLLIYVDSLNPQIWDRRAILIGGLLQREEIKSDYMRFLSSELNLTKLALCHTFKYGEIWSYLEYILMKYYEKIKESKLNNMNNDEIIIYILKENYDFICLQMDLYDHNYYAWSLVNWLFYDLIPTLISPKNDSSIPYSYNEIKILEKWVIRLIQKHPFQYGGYHALVNLNESKIETQNKSNKLEASLVIKLVYSEETMDMLRIIIECFNNHFVNCFSVILGFRYANFMLLIDSVDEISHFQIFENEIMWFQKQGLVEKMSKSIKNLEELREHFYSILSEISSYKYNKNIIQNYYDLLDSELQVVRQGSTMFYKSDISGILSVRMSNIQYLSENFEEYEGMEMENVYEMEKLNINSEDIDEGVDNMVSVHAAGFGVYDFESEDDEISKEITKGYGIKNETDGSVTETERTTNENEREDHLITPKKRPFLRKGEGKSLVISNSRKANGESLKKSSQVKSRTTVKSVPNSTPARKFRNSNRPDIRKVNKNAKFDSLLLGIQSSNMTMESEAEGFEIFESEEEFVGMEWDGEQNVENLKSNKNDKNKQKTSEKEQERDYENLIQQKLDLLDKKMEYIHETHEEMLKKKTLLARERKLLESYKVNFEKELKLKFEKSKQEIESEKRRLERENNKLTKDKIALSDQVTRLKMTIKAKDAEINRLTKEITQMEKKEKEREAQKSRMVSVKRENSSENVEKKRAEKFKTKIQKNEDLEISRFPGSSSITPLTTNLQTTTSISSNSSGSFMDRDLIIEEHLVNFDFEKELDLLYGILSTCFEFVGEGEDFTTLPGIPNEIGKPWCDIEKPYKIQKDDDLKTITFKFPSGLVEIVFCDEQENSICPKNTRKLLWTHLGWCILVYPNGDIKAIKPDKNITYHYVEKDIVKCVVGMRDLLNYDGEATKLYLSKFFSLGQLQCVDPETRKTYIIHSDMSKQILNG</sequence>
<dbReference type="RefSeq" id="XP_028873978.1">
    <property type="nucleotide sequence ID" value="XM_029017489.1"/>
</dbReference>
<reference evidence="2 3" key="1">
    <citation type="submission" date="2016-10" db="EMBL/GenBank/DDBJ databases">
        <title>Reductive evolution of mitochondrial metabolism and differential evolution of invasion-related proteins in Cryptosporidium.</title>
        <authorList>
            <person name="Liu S."/>
            <person name="Roellig D.M."/>
            <person name="Guo Y."/>
            <person name="Li N."/>
            <person name="Frace M.A."/>
            <person name="Tang K."/>
            <person name="Zhang L."/>
            <person name="Feng Y."/>
            <person name="Xiao L."/>
        </authorList>
    </citation>
    <scope>NUCLEOTIDE SEQUENCE [LARGE SCALE GENOMIC DNA]</scope>
    <source>
        <strain evidence="2">39726</strain>
    </source>
</reference>
<feature type="region of interest" description="Disordered" evidence="1">
    <location>
        <begin position="510"/>
        <end position="597"/>
    </location>
</feature>
<dbReference type="VEuPathDB" id="CryptoDB:cubi_00475"/>
<keyword evidence="3" id="KW-1185">Reference proteome</keyword>
<dbReference type="AlphaFoldDB" id="A0A1J4ME22"/>
<comment type="caution">
    <text evidence="2">The sequence shown here is derived from an EMBL/GenBank/DDBJ whole genome shotgun (WGS) entry which is preliminary data.</text>
</comment>
<feature type="region of interest" description="Disordered" evidence="1">
    <location>
        <begin position="783"/>
        <end position="812"/>
    </location>
</feature>
<evidence type="ECO:0000256" key="1">
    <source>
        <dbReference type="SAM" id="MobiDB-lite"/>
    </source>
</evidence>
<name>A0A1J4ME22_9CRYT</name>
<proteinExistence type="predicted"/>
<feature type="region of interest" description="Disordered" evidence="1">
    <location>
        <begin position="648"/>
        <end position="670"/>
    </location>
</feature>
<accession>A0A1J4ME22</accession>
<dbReference type="GeneID" id="39977268"/>
<dbReference type="Proteomes" id="UP000186176">
    <property type="component" value="Unassembled WGS sequence"/>
</dbReference>
<protein>
    <submittedName>
        <fullName evidence="2">Uncharacterized protein</fullName>
    </submittedName>
</protein>
<gene>
    <name evidence="2" type="ORF">cubi_00475</name>
</gene>
<evidence type="ECO:0000313" key="3">
    <source>
        <dbReference type="Proteomes" id="UP000186176"/>
    </source>
</evidence>
<organism evidence="2 3">
    <name type="scientific">Cryptosporidium ubiquitum</name>
    <dbReference type="NCBI Taxonomy" id="857276"/>
    <lineage>
        <taxon>Eukaryota</taxon>
        <taxon>Sar</taxon>
        <taxon>Alveolata</taxon>
        <taxon>Apicomplexa</taxon>
        <taxon>Conoidasida</taxon>
        <taxon>Coccidia</taxon>
        <taxon>Eucoccidiorida</taxon>
        <taxon>Eimeriorina</taxon>
        <taxon>Cryptosporidiidae</taxon>
        <taxon>Cryptosporidium</taxon>
    </lineage>
</organism>
<dbReference type="EMBL" id="LRBP01000022">
    <property type="protein sequence ID" value="OII72480.1"/>
    <property type="molecule type" value="Genomic_DNA"/>
</dbReference>
<evidence type="ECO:0000313" key="2">
    <source>
        <dbReference type="EMBL" id="OII72480.1"/>
    </source>
</evidence>